<dbReference type="GO" id="GO:0016705">
    <property type="term" value="F:oxidoreductase activity, acting on paired donors, with incorporation or reduction of molecular oxygen"/>
    <property type="evidence" value="ECO:0007669"/>
    <property type="project" value="InterPro"/>
</dbReference>
<dbReference type="GO" id="GO:0020037">
    <property type="term" value="F:heme binding"/>
    <property type="evidence" value="ECO:0007669"/>
    <property type="project" value="InterPro"/>
</dbReference>
<dbReference type="Gene3D" id="1.10.630.10">
    <property type="entry name" value="Cytochrome P450"/>
    <property type="match status" value="1"/>
</dbReference>
<reference evidence="10 11" key="1">
    <citation type="journal article" date="2017" name="Genome Biol.">
        <title>New reference genome sequences of hot pepper reveal the massive evolution of plant disease-resistance genes by retroduplication.</title>
        <authorList>
            <person name="Kim S."/>
            <person name="Park J."/>
            <person name="Yeom S.I."/>
            <person name="Kim Y.M."/>
            <person name="Seo E."/>
            <person name="Kim K.T."/>
            <person name="Kim M.S."/>
            <person name="Lee J.M."/>
            <person name="Cheong K."/>
            <person name="Shin H.S."/>
            <person name="Kim S.B."/>
            <person name="Han K."/>
            <person name="Lee J."/>
            <person name="Park M."/>
            <person name="Lee H.A."/>
            <person name="Lee H.Y."/>
            <person name="Lee Y."/>
            <person name="Oh S."/>
            <person name="Lee J.H."/>
            <person name="Choi E."/>
            <person name="Choi E."/>
            <person name="Lee S.E."/>
            <person name="Jeon J."/>
            <person name="Kim H."/>
            <person name="Choi G."/>
            <person name="Song H."/>
            <person name="Lee J."/>
            <person name="Lee S.C."/>
            <person name="Kwon J.K."/>
            <person name="Lee H.Y."/>
            <person name="Koo N."/>
            <person name="Hong Y."/>
            <person name="Kim R.W."/>
            <person name="Kang W.H."/>
            <person name="Huh J.H."/>
            <person name="Kang B.C."/>
            <person name="Yang T.J."/>
            <person name="Lee Y.H."/>
            <person name="Bennetzen J.L."/>
            <person name="Choi D."/>
        </authorList>
    </citation>
    <scope>NUCLEOTIDE SEQUENCE [LARGE SCALE GENOMIC DNA]</scope>
    <source>
        <strain evidence="11">cv. PBC81</strain>
    </source>
</reference>
<evidence type="ECO:0000313" key="10">
    <source>
        <dbReference type="EMBL" id="PHT32239.1"/>
    </source>
</evidence>
<dbReference type="EMBL" id="MLFT02000012">
    <property type="protein sequence ID" value="PHT32239.1"/>
    <property type="molecule type" value="Genomic_DNA"/>
</dbReference>
<dbReference type="PANTHER" id="PTHR47943:SF2">
    <property type="entry name" value="CYTOCHROME P450"/>
    <property type="match status" value="1"/>
</dbReference>
<sequence>MRSQQLEFMMKSLKNEAQDGLVVDLRTKSFSLNSNMTCLMGLTRCLKDLSKVFDEFNEKIIDEHVQSHEQKQSKDFVFTTLDIMQLGKTEFQFDHSHIKAILFDMFVAGIDTSATTIDWILTELLRHPHVMKKLQKELEEVVGLER</sequence>
<evidence type="ECO:0000256" key="2">
    <source>
        <dbReference type="ARBA" id="ARBA00004370"/>
    </source>
</evidence>
<dbReference type="OrthoDB" id="2789670at2759"/>
<keyword evidence="8" id="KW-0503">Monooxygenase</keyword>
<keyword evidence="5" id="KW-0479">Metal-binding</keyword>
<evidence type="ECO:0000313" key="11">
    <source>
        <dbReference type="Proteomes" id="UP000224567"/>
    </source>
</evidence>
<dbReference type="GO" id="GO:0016020">
    <property type="term" value="C:membrane"/>
    <property type="evidence" value="ECO:0007669"/>
    <property type="project" value="UniProtKB-SubCell"/>
</dbReference>
<protein>
    <recommendedName>
        <fullName evidence="12">Cytochrome</fullName>
    </recommendedName>
</protein>
<dbReference type="InterPro" id="IPR036396">
    <property type="entry name" value="Cyt_P450_sf"/>
</dbReference>
<gene>
    <name evidence="10" type="ORF">CQW23_28576</name>
</gene>
<evidence type="ECO:0008006" key="12">
    <source>
        <dbReference type="Google" id="ProtNLM"/>
    </source>
</evidence>
<evidence type="ECO:0000256" key="9">
    <source>
        <dbReference type="ARBA" id="ARBA00023136"/>
    </source>
</evidence>
<dbReference type="PRINTS" id="PR00463">
    <property type="entry name" value="EP450I"/>
</dbReference>
<comment type="cofactor">
    <cofactor evidence="1">
        <name>heme</name>
        <dbReference type="ChEBI" id="CHEBI:30413"/>
    </cofactor>
</comment>
<comment type="similarity">
    <text evidence="3">Belongs to the cytochrome P450 family.</text>
</comment>
<evidence type="ECO:0000256" key="4">
    <source>
        <dbReference type="ARBA" id="ARBA00022617"/>
    </source>
</evidence>
<dbReference type="Proteomes" id="UP000224567">
    <property type="component" value="Unassembled WGS sequence"/>
</dbReference>
<name>A0A2G2VH17_CAPBA</name>
<dbReference type="SUPFAM" id="SSF48264">
    <property type="entry name" value="Cytochrome P450"/>
    <property type="match status" value="1"/>
</dbReference>
<keyword evidence="9" id="KW-0472">Membrane</keyword>
<dbReference type="PANTHER" id="PTHR47943">
    <property type="entry name" value="CYTOCHROME P450 93A3-LIKE"/>
    <property type="match status" value="1"/>
</dbReference>
<keyword evidence="7" id="KW-0408">Iron</keyword>
<accession>A0A2G2VH17</accession>
<keyword evidence="4" id="KW-0349">Heme</keyword>
<keyword evidence="6" id="KW-0560">Oxidoreductase</keyword>
<dbReference type="InterPro" id="IPR001128">
    <property type="entry name" value="Cyt_P450"/>
</dbReference>
<comment type="caution">
    <text evidence="10">The sequence shown here is derived from an EMBL/GenBank/DDBJ whole genome shotgun (WGS) entry which is preliminary data.</text>
</comment>
<keyword evidence="11" id="KW-1185">Reference proteome</keyword>
<organism evidence="10 11">
    <name type="scientific">Capsicum baccatum</name>
    <name type="common">Peruvian pepper</name>
    <dbReference type="NCBI Taxonomy" id="33114"/>
    <lineage>
        <taxon>Eukaryota</taxon>
        <taxon>Viridiplantae</taxon>
        <taxon>Streptophyta</taxon>
        <taxon>Embryophyta</taxon>
        <taxon>Tracheophyta</taxon>
        <taxon>Spermatophyta</taxon>
        <taxon>Magnoliopsida</taxon>
        <taxon>eudicotyledons</taxon>
        <taxon>Gunneridae</taxon>
        <taxon>Pentapetalae</taxon>
        <taxon>asterids</taxon>
        <taxon>lamiids</taxon>
        <taxon>Solanales</taxon>
        <taxon>Solanaceae</taxon>
        <taxon>Solanoideae</taxon>
        <taxon>Capsiceae</taxon>
        <taxon>Capsicum</taxon>
    </lineage>
</organism>
<dbReference type="AlphaFoldDB" id="A0A2G2VH17"/>
<dbReference type="STRING" id="33114.A0A2G2VH17"/>
<dbReference type="GO" id="GO:0004497">
    <property type="term" value="F:monooxygenase activity"/>
    <property type="evidence" value="ECO:0007669"/>
    <property type="project" value="UniProtKB-KW"/>
</dbReference>
<evidence type="ECO:0000256" key="7">
    <source>
        <dbReference type="ARBA" id="ARBA00023004"/>
    </source>
</evidence>
<evidence type="ECO:0000256" key="1">
    <source>
        <dbReference type="ARBA" id="ARBA00001971"/>
    </source>
</evidence>
<proteinExistence type="inferred from homology"/>
<evidence type="ECO:0000256" key="6">
    <source>
        <dbReference type="ARBA" id="ARBA00023002"/>
    </source>
</evidence>
<comment type="subcellular location">
    <subcellularLocation>
        <location evidence="2">Membrane</location>
    </subcellularLocation>
</comment>
<dbReference type="Pfam" id="PF00067">
    <property type="entry name" value="p450"/>
    <property type="match status" value="1"/>
</dbReference>
<evidence type="ECO:0000256" key="8">
    <source>
        <dbReference type="ARBA" id="ARBA00023033"/>
    </source>
</evidence>
<evidence type="ECO:0000256" key="3">
    <source>
        <dbReference type="ARBA" id="ARBA00010617"/>
    </source>
</evidence>
<dbReference type="GO" id="GO:0005506">
    <property type="term" value="F:iron ion binding"/>
    <property type="evidence" value="ECO:0007669"/>
    <property type="project" value="InterPro"/>
</dbReference>
<reference evidence="11" key="2">
    <citation type="journal article" date="2017" name="J. Anim. Genet.">
        <title>Multiple reference genome sequences of hot pepper reveal the massive evolution of plant disease resistance genes by retroduplication.</title>
        <authorList>
            <person name="Kim S."/>
            <person name="Park J."/>
            <person name="Yeom S.-I."/>
            <person name="Kim Y.-M."/>
            <person name="Seo E."/>
            <person name="Kim K.-T."/>
            <person name="Kim M.-S."/>
            <person name="Lee J.M."/>
            <person name="Cheong K."/>
            <person name="Shin H.-S."/>
            <person name="Kim S.-B."/>
            <person name="Han K."/>
            <person name="Lee J."/>
            <person name="Park M."/>
            <person name="Lee H.-A."/>
            <person name="Lee H.-Y."/>
            <person name="Lee Y."/>
            <person name="Oh S."/>
            <person name="Lee J.H."/>
            <person name="Choi E."/>
            <person name="Choi E."/>
            <person name="Lee S.E."/>
            <person name="Jeon J."/>
            <person name="Kim H."/>
            <person name="Choi G."/>
            <person name="Song H."/>
            <person name="Lee J."/>
            <person name="Lee S.-C."/>
            <person name="Kwon J.-K."/>
            <person name="Lee H.-Y."/>
            <person name="Koo N."/>
            <person name="Hong Y."/>
            <person name="Kim R.W."/>
            <person name="Kang W.-H."/>
            <person name="Huh J.H."/>
            <person name="Kang B.-C."/>
            <person name="Yang T.-J."/>
            <person name="Lee Y.-H."/>
            <person name="Bennetzen J.L."/>
            <person name="Choi D."/>
        </authorList>
    </citation>
    <scope>NUCLEOTIDE SEQUENCE [LARGE SCALE GENOMIC DNA]</scope>
    <source>
        <strain evidence="11">cv. PBC81</strain>
    </source>
</reference>
<dbReference type="InterPro" id="IPR002401">
    <property type="entry name" value="Cyt_P450_E_grp-I"/>
</dbReference>
<evidence type="ECO:0000256" key="5">
    <source>
        <dbReference type="ARBA" id="ARBA00022723"/>
    </source>
</evidence>